<evidence type="ECO:0000259" key="6">
    <source>
        <dbReference type="PROSITE" id="PS50901"/>
    </source>
</evidence>
<dbReference type="InterPro" id="IPR027417">
    <property type="entry name" value="P-loop_NTPase"/>
</dbReference>
<dbReference type="GO" id="GO:0005524">
    <property type="term" value="F:ATP binding"/>
    <property type="evidence" value="ECO:0007669"/>
    <property type="project" value="UniProtKB-UniRule"/>
</dbReference>
<dbReference type="Proteomes" id="UP000244867">
    <property type="component" value="Unassembled WGS sequence"/>
</dbReference>
<dbReference type="Pfam" id="PF01580">
    <property type="entry name" value="FtsK_SpoIIIE"/>
    <property type="match status" value="2"/>
</dbReference>
<evidence type="ECO:0000256" key="3">
    <source>
        <dbReference type="ARBA" id="ARBA00022840"/>
    </source>
</evidence>
<feature type="domain" description="FtsK" evidence="6">
    <location>
        <begin position="625"/>
        <end position="813"/>
    </location>
</feature>
<evidence type="ECO:0000313" key="7">
    <source>
        <dbReference type="EMBL" id="PUA80943.1"/>
    </source>
</evidence>
<evidence type="ECO:0000256" key="2">
    <source>
        <dbReference type="ARBA" id="ARBA00022741"/>
    </source>
</evidence>
<feature type="domain" description="FtsK" evidence="6">
    <location>
        <begin position="952"/>
        <end position="1147"/>
    </location>
</feature>
<feature type="binding site" evidence="4">
    <location>
        <begin position="643"/>
        <end position="650"/>
    </location>
    <ligand>
        <name>ATP</name>
        <dbReference type="ChEBI" id="CHEBI:30616"/>
    </ligand>
</feature>
<dbReference type="InterPro" id="IPR050206">
    <property type="entry name" value="FtsK/SpoIIIE/SftA"/>
</dbReference>
<evidence type="ECO:0000256" key="1">
    <source>
        <dbReference type="ARBA" id="ARBA00022553"/>
    </source>
</evidence>
<gene>
    <name evidence="7" type="ORF">C7S10_11125</name>
</gene>
<dbReference type="InterPro" id="IPR000253">
    <property type="entry name" value="FHA_dom"/>
</dbReference>
<dbReference type="GO" id="GO:0051301">
    <property type="term" value="P:cell division"/>
    <property type="evidence" value="ECO:0007669"/>
    <property type="project" value="UniProtKB-KW"/>
</dbReference>
<evidence type="ECO:0000256" key="4">
    <source>
        <dbReference type="PROSITE-ProRule" id="PRU00289"/>
    </source>
</evidence>
<reference evidence="7 8" key="1">
    <citation type="submission" date="2018-03" db="EMBL/GenBank/DDBJ databases">
        <authorList>
            <person name="Keele B.F."/>
        </authorList>
    </citation>
    <scope>NUCLEOTIDE SEQUENCE [LARGE SCALE GENOMIC DNA]</scope>
    <source>
        <strain evidence="7 8">IB-3</strain>
    </source>
</reference>
<dbReference type="Pfam" id="PF00498">
    <property type="entry name" value="FHA"/>
    <property type="match status" value="1"/>
</dbReference>
<dbReference type="SMART" id="SM00382">
    <property type="entry name" value="AAA"/>
    <property type="match status" value="3"/>
</dbReference>
<dbReference type="RefSeq" id="WP_108344511.1">
    <property type="nucleotide sequence ID" value="NZ_PYXZ01000004.1"/>
</dbReference>
<evidence type="ECO:0000313" key="8">
    <source>
        <dbReference type="Proteomes" id="UP000244867"/>
    </source>
</evidence>
<dbReference type="CDD" id="cd01127">
    <property type="entry name" value="TrwB_TraG_TraD_VirD4"/>
    <property type="match status" value="1"/>
</dbReference>
<dbReference type="PROSITE" id="PS50006">
    <property type="entry name" value="FHA_DOMAIN"/>
    <property type="match status" value="1"/>
</dbReference>
<dbReference type="GO" id="GO:0003677">
    <property type="term" value="F:DNA binding"/>
    <property type="evidence" value="ECO:0007669"/>
    <property type="project" value="InterPro"/>
</dbReference>
<keyword evidence="7" id="KW-0131">Cell cycle</keyword>
<dbReference type="Gene3D" id="3.40.50.300">
    <property type="entry name" value="P-loop containing nucleotide triphosphate hydrolases"/>
    <property type="match status" value="2"/>
</dbReference>
<keyword evidence="7" id="KW-0132">Cell division</keyword>
<keyword evidence="8" id="KW-1185">Reference proteome</keyword>
<comment type="caution">
    <text evidence="7">The sequence shown here is derived from an EMBL/GenBank/DDBJ whole genome shotgun (WGS) entry which is preliminary data.</text>
</comment>
<dbReference type="InterPro" id="IPR002543">
    <property type="entry name" value="FtsK_dom"/>
</dbReference>
<accession>A0A2R7YX73</accession>
<protein>
    <submittedName>
        <fullName evidence="7">Cell division protein FtsX</fullName>
    </submittedName>
</protein>
<name>A0A2R7YX73_9ACTN</name>
<keyword evidence="3 4" id="KW-0067">ATP-binding</keyword>
<dbReference type="SUPFAM" id="SSF49879">
    <property type="entry name" value="SMAD/FHA domain"/>
    <property type="match status" value="1"/>
</dbReference>
<organism evidence="7 8">
    <name type="scientific">Nocardioides currus</name>
    <dbReference type="NCBI Taxonomy" id="2133958"/>
    <lineage>
        <taxon>Bacteria</taxon>
        <taxon>Bacillati</taxon>
        <taxon>Actinomycetota</taxon>
        <taxon>Actinomycetes</taxon>
        <taxon>Propionibacteriales</taxon>
        <taxon>Nocardioidaceae</taxon>
        <taxon>Nocardioides</taxon>
    </lineage>
</organism>
<evidence type="ECO:0000259" key="5">
    <source>
        <dbReference type="PROSITE" id="PS50006"/>
    </source>
</evidence>
<dbReference type="InterPro" id="IPR003593">
    <property type="entry name" value="AAA+_ATPase"/>
</dbReference>
<feature type="binding site" evidence="4">
    <location>
        <begin position="970"/>
        <end position="977"/>
    </location>
    <ligand>
        <name>ATP</name>
        <dbReference type="ChEBI" id="CHEBI:30616"/>
    </ligand>
</feature>
<keyword evidence="1" id="KW-0597">Phosphoprotein</keyword>
<dbReference type="PANTHER" id="PTHR22683">
    <property type="entry name" value="SPORULATION PROTEIN RELATED"/>
    <property type="match status" value="1"/>
</dbReference>
<feature type="domain" description="FHA" evidence="5">
    <location>
        <begin position="119"/>
        <end position="167"/>
    </location>
</feature>
<dbReference type="SMART" id="SM00240">
    <property type="entry name" value="FHA"/>
    <property type="match status" value="1"/>
</dbReference>
<dbReference type="PANTHER" id="PTHR22683:SF1">
    <property type="entry name" value="TYPE VII SECRETION SYSTEM PROTEIN ESSC"/>
    <property type="match status" value="1"/>
</dbReference>
<sequence length="1433" mass="152627">MPTWTLSVRTAPESGLPSVDVEVHARPEATVADLAQALGRHLAPDQRRLDVVPLEGRQPWPASRPLAECGLRTGDLIDVVTAPHAWRDRPAQTTRPRAVLRVVEGPDRGQRLHVRGSSLTLGRGPHCTLRFTDSLVSQQHARIELGARPTVYDEGSANGTTVGDLPVTSPREIDWGTAIKLGRSTVVIDPGEVGTSDPVVSVFRPPRFGDPLAEETLDVPAPPEKRRPSPLPWAMFALPVVMGFAMFMRSQTPYSLVYMLAWPLVGYFGWRQQKRQAEREFAEELAEWREDVDALLTTIDDQAVLQRRRFHDDYADAETLRTRAAARDRYLWARREDRDAFLVTRLGIGTVPALLRGEAKDGGDRQARRELVAELDERSRLGDMPVLADLAQHALVAITGEPDDVDALVRAMLLRLAFDHSPTDLSVAGALGRTRSGHETWLRWLPHASTREGGEPPVAVGVQAGSALLDHILSEDGQRGHTICLVDEEAGLSRRNVEAVASSAADRHLHLVWLGRSPDEVPAATTLLIDLTAAPGGTVNLSDRRGVATIDTADGVSLDHAWRTARLMTGYVDEAAVLPASTAIPALVRLSDVSPDFTDLDDADAVIRRWSQSSGLRAQIGAGVDGVVTLDLREDGPHGLVAGTTGSGKSELLQSLICSLALNNPTSRINFLLVDYKGGAAFRECGDLPHTVGYITDLTPALVSRALTSLSAEIAAREHLLGEYGVKDLVQLERERPDVAPPSLLICVDEFAALTAEVPEFVDGMVNIAQRGRSLGMHVLLATQRPAGVVTGNIRANSDLRISLRVGSKDDSQDVIEGPDAAYISRRTPGRAWIRRTGHGTAELVQSAWTGARQPIAGGESPVEVAPFTAAAREADRDTVAARLDPRTDLERCVTTITTAFDRSGLSAPPQPWLPPLPAELLLDETTLAADAAHHPSGRVTIGRIDEPAAQRQPALAVDFATAGHLLVYGASGSGKTELLRTTLLAASVSDRFSADAAAPYVYGIDFAGGGLTALAGLPTVEAIVPEAHAGRVMRLIRLLQRTMRDRTQTLASRGCSDLADLARTGIVLPRVYVAIDNLPALVESLESAGGVAREHVEHLQAVLQNGRRVGVHVIATVPGRGGVPSSLSAAFGQRIVLRMTTADDYLMLGVPNDVLDSDSPAGAGLLGKRSVQVATTGGAGTPAQADRVAAIGALLGAEVVDRAHAPVPPMPTRLDQAALPVPAGARVGIGVDADAVALLEVDLLAGPVLVAGRARSGRTTALDAVEAMLAKADAAPYVVREGSPRAALDRLEGWLAGDPEGSGSWSLVMVDDAHLWDTEAGVDADSRTARDDLLRVVARHPTRIALLATADTTQARQRGSAGALVDAVRQGRRGFLLQPEWNDGEVLGVTVPTKTAEPLSGPGRGLWCEGGNAVVAQLVTTDGQTPDERGVR</sequence>
<dbReference type="EMBL" id="PYXZ01000004">
    <property type="protein sequence ID" value="PUA80943.1"/>
    <property type="molecule type" value="Genomic_DNA"/>
</dbReference>
<dbReference type="OrthoDB" id="9807790at2"/>
<dbReference type="PROSITE" id="PS50901">
    <property type="entry name" value="FTSK"/>
    <property type="match status" value="2"/>
</dbReference>
<dbReference type="SUPFAM" id="SSF52540">
    <property type="entry name" value="P-loop containing nucleoside triphosphate hydrolases"/>
    <property type="match status" value="2"/>
</dbReference>
<keyword evidence="2 4" id="KW-0547">Nucleotide-binding</keyword>
<dbReference type="Gene3D" id="2.60.200.20">
    <property type="match status" value="1"/>
</dbReference>
<proteinExistence type="predicted"/>
<dbReference type="InterPro" id="IPR008984">
    <property type="entry name" value="SMAD_FHA_dom_sf"/>
</dbReference>
<dbReference type="CDD" id="cd00060">
    <property type="entry name" value="FHA"/>
    <property type="match status" value="1"/>
</dbReference>